<sequence length="52" mass="5705">MENKIKLAPLSQYEMITVEGGNQMAEDMGSMMGEAVGRAIKMFLFCAAIYAL</sequence>
<organism evidence="1 2">
    <name type="scientific">Parabacteroides gordonii MS-1 = DSM 23371</name>
    <dbReference type="NCBI Taxonomy" id="1203610"/>
    <lineage>
        <taxon>Bacteria</taxon>
        <taxon>Pseudomonadati</taxon>
        <taxon>Bacteroidota</taxon>
        <taxon>Bacteroidia</taxon>
        <taxon>Bacteroidales</taxon>
        <taxon>Tannerellaceae</taxon>
        <taxon>Parabacteroides</taxon>
    </lineage>
</organism>
<gene>
    <name evidence="1" type="ORF">HMPREF1536_01783</name>
</gene>
<keyword evidence="2" id="KW-1185">Reference proteome</keyword>
<dbReference type="Proteomes" id="UP000033035">
    <property type="component" value="Unassembled WGS sequence"/>
</dbReference>
<evidence type="ECO:0000313" key="2">
    <source>
        <dbReference type="Proteomes" id="UP000033035"/>
    </source>
</evidence>
<dbReference type="HOGENOM" id="CLU_3082807_0_0_10"/>
<name>A0A0F5JJS6_9BACT</name>
<comment type="caution">
    <text evidence="1">The sequence shown here is derived from an EMBL/GenBank/DDBJ whole genome shotgun (WGS) entry which is preliminary data.</text>
</comment>
<dbReference type="RefSeq" id="WP_157395741.1">
    <property type="nucleotide sequence ID" value="NZ_KE386765.1"/>
</dbReference>
<accession>A0A0F5JJS6</accession>
<dbReference type="PATRIC" id="fig|1203610.3.peg.1830"/>
<dbReference type="STRING" id="1203610.HMPREF1536_01783"/>
<evidence type="ECO:0000313" key="1">
    <source>
        <dbReference type="EMBL" id="KKB57974.1"/>
    </source>
</evidence>
<dbReference type="AlphaFoldDB" id="A0A0F5JJS6"/>
<dbReference type="EMBL" id="AQHW01000011">
    <property type="protein sequence ID" value="KKB57974.1"/>
    <property type="molecule type" value="Genomic_DNA"/>
</dbReference>
<reference evidence="1 2" key="1">
    <citation type="submission" date="2013-04" db="EMBL/GenBank/DDBJ databases">
        <title>The Genome Sequence of Parabacteroides gordonii DSM 23371.</title>
        <authorList>
            <consortium name="The Broad Institute Genomics Platform"/>
            <person name="Earl A."/>
            <person name="Ward D."/>
            <person name="Feldgarden M."/>
            <person name="Gevers D."/>
            <person name="Martens E."/>
            <person name="Sakamoto M."/>
            <person name="Benno Y."/>
            <person name="Suzuki N."/>
            <person name="Matsunaga N."/>
            <person name="Koshihara K."/>
            <person name="Seki M."/>
            <person name="Komiya H."/>
            <person name="Walker B."/>
            <person name="Young S."/>
            <person name="Zeng Q."/>
            <person name="Gargeya S."/>
            <person name="Fitzgerald M."/>
            <person name="Haas B."/>
            <person name="Abouelleil A."/>
            <person name="Allen A.W."/>
            <person name="Alvarado L."/>
            <person name="Arachchi H.M."/>
            <person name="Berlin A.M."/>
            <person name="Chapman S.B."/>
            <person name="Gainer-Dewar J."/>
            <person name="Goldberg J."/>
            <person name="Griggs A."/>
            <person name="Gujja S."/>
            <person name="Hansen M."/>
            <person name="Howarth C."/>
            <person name="Imamovic A."/>
            <person name="Ireland A."/>
            <person name="Larimer J."/>
            <person name="McCowan C."/>
            <person name="Murphy C."/>
            <person name="Pearson M."/>
            <person name="Poon T.W."/>
            <person name="Priest M."/>
            <person name="Roberts A."/>
            <person name="Saif S."/>
            <person name="Shea T."/>
            <person name="Sisk P."/>
            <person name="Sykes S."/>
            <person name="Wortman J."/>
            <person name="Nusbaum C."/>
            <person name="Birren B."/>
        </authorList>
    </citation>
    <scope>NUCLEOTIDE SEQUENCE [LARGE SCALE GENOMIC DNA]</scope>
    <source>
        <strain evidence="1 2">MS-1</strain>
    </source>
</reference>
<proteinExistence type="predicted"/>
<protein>
    <submittedName>
        <fullName evidence="1">Uncharacterized protein</fullName>
    </submittedName>
</protein>